<evidence type="ECO:0000256" key="5">
    <source>
        <dbReference type="ARBA" id="ARBA00023136"/>
    </source>
</evidence>
<feature type="transmembrane region" description="Helical" evidence="6">
    <location>
        <begin position="489"/>
        <end position="509"/>
    </location>
</feature>
<comment type="caution">
    <text evidence="8">The sequence shown here is derived from an EMBL/GenBank/DDBJ whole genome shotgun (WGS) entry which is preliminary data.</text>
</comment>
<feature type="transmembrane region" description="Helical" evidence="6">
    <location>
        <begin position="813"/>
        <end position="839"/>
    </location>
</feature>
<evidence type="ECO:0000259" key="7">
    <source>
        <dbReference type="Pfam" id="PF02687"/>
    </source>
</evidence>
<feature type="transmembrane region" description="Helical" evidence="6">
    <location>
        <begin position="411"/>
        <end position="432"/>
    </location>
</feature>
<feature type="transmembrane region" description="Helical" evidence="6">
    <location>
        <begin position="265"/>
        <end position="287"/>
    </location>
</feature>
<dbReference type="GO" id="GO:0005886">
    <property type="term" value="C:plasma membrane"/>
    <property type="evidence" value="ECO:0007669"/>
    <property type="project" value="UniProtKB-SubCell"/>
</dbReference>
<dbReference type="InterPro" id="IPR038766">
    <property type="entry name" value="Membrane_comp_ABC_pdt"/>
</dbReference>
<feature type="transmembrane region" description="Helical" evidence="6">
    <location>
        <begin position="21"/>
        <end position="38"/>
    </location>
</feature>
<keyword evidence="2" id="KW-1003">Cell membrane</keyword>
<evidence type="ECO:0000256" key="2">
    <source>
        <dbReference type="ARBA" id="ARBA00022475"/>
    </source>
</evidence>
<reference evidence="8" key="1">
    <citation type="journal article" date="2014" name="Int. J. Syst. Evol. Microbiol.">
        <title>Complete genome sequence of Corynebacterium casei LMG S-19264T (=DSM 44701T), isolated from a smear-ripened cheese.</title>
        <authorList>
            <consortium name="US DOE Joint Genome Institute (JGI-PGF)"/>
            <person name="Walter F."/>
            <person name="Albersmeier A."/>
            <person name="Kalinowski J."/>
            <person name="Ruckert C."/>
        </authorList>
    </citation>
    <scope>NUCLEOTIDE SEQUENCE</scope>
    <source>
        <strain evidence="8">JCM 13919</strain>
    </source>
</reference>
<dbReference type="InterPro" id="IPR003838">
    <property type="entry name" value="ABC3_permease_C"/>
</dbReference>
<dbReference type="EMBL" id="BMOB01000006">
    <property type="protein sequence ID" value="GGI88025.1"/>
    <property type="molecule type" value="Genomic_DNA"/>
</dbReference>
<accession>A0A917JY88</accession>
<name>A0A917JY88_9GAMM</name>
<feature type="transmembrane region" description="Helical" evidence="6">
    <location>
        <begin position="730"/>
        <end position="751"/>
    </location>
</feature>
<dbReference type="PANTHER" id="PTHR30287">
    <property type="entry name" value="MEMBRANE COMPONENT OF PREDICTED ABC SUPERFAMILY METABOLITE UPTAKE TRANSPORTER"/>
    <property type="match status" value="1"/>
</dbReference>
<evidence type="ECO:0000313" key="9">
    <source>
        <dbReference type="Proteomes" id="UP000630149"/>
    </source>
</evidence>
<proteinExistence type="predicted"/>
<comment type="subcellular location">
    <subcellularLocation>
        <location evidence="1">Cell membrane</location>
        <topology evidence="1">Multi-pass membrane protein</topology>
    </subcellularLocation>
</comment>
<gene>
    <name evidence="8" type="ORF">GCM10007966_15970</name>
</gene>
<feature type="domain" description="ABC3 transporter permease C-terminal" evidence="7">
    <location>
        <begin position="268"/>
        <end position="390"/>
    </location>
</feature>
<organism evidence="8 9">
    <name type="scientific">Legionella impletisoli</name>
    <dbReference type="NCBI Taxonomy" id="343510"/>
    <lineage>
        <taxon>Bacteria</taxon>
        <taxon>Pseudomonadati</taxon>
        <taxon>Pseudomonadota</taxon>
        <taxon>Gammaproteobacteria</taxon>
        <taxon>Legionellales</taxon>
        <taxon>Legionellaceae</taxon>
        <taxon>Legionella</taxon>
    </lineage>
</organism>
<reference evidence="8" key="2">
    <citation type="submission" date="2020-09" db="EMBL/GenBank/DDBJ databases">
        <authorList>
            <person name="Sun Q."/>
            <person name="Ohkuma M."/>
        </authorList>
    </citation>
    <scope>NUCLEOTIDE SEQUENCE</scope>
    <source>
        <strain evidence="8">JCM 13919</strain>
    </source>
</reference>
<keyword evidence="5 6" id="KW-0472">Membrane</keyword>
<dbReference type="Pfam" id="PF02687">
    <property type="entry name" value="FtsX"/>
    <property type="match status" value="1"/>
</dbReference>
<dbReference type="Proteomes" id="UP000630149">
    <property type="component" value="Unassembled WGS sequence"/>
</dbReference>
<evidence type="ECO:0000313" key="8">
    <source>
        <dbReference type="EMBL" id="GGI88025.1"/>
    </source>
</evidence>
<evidence type="ECO:0000256" key="1">
    <source>
        <dbReference type="ARBA" id="ARBA00004651"/>
    </source>
</evidence>
<dbReference type="AlphaFoldDB" id="A0A917JY88"/>
<sequence>MVLLKLFKLLTLPYIKQEKTRILVAMISIILGVSLFVTTRISVENIFSGFDAATSYVGNKDSVQITSETGQVPEFIIPLLLSVPEIDSVIPMSSRYLEAYAGNHRVGYIYLVGTDILAIEHFIHLDKLRRPEKDLASYLGFFLNEPVLAFMSTHLAEQSRHAPLFLRINGKNKPVIPNFVFDNTQQKSSHYGDEILIIDIKNYQNLFQSYSFIDQINLTFNTTDVQKAIDKIQHFLPKTLHIQQGNDNLYYANNITKAFRFVLNYLTSFALLVTAIIIYNAISYYVLDRRRDFGIILMLGGRAETLFFSTLLTSILLACLCTAIGVLLGYFISVITIKSVTQTISTLFLPVQVTEIHLPRTVIIEVFTVMILITGIVSVLPSREIFRIAPRQTVSYQTYEEAFKYKLKIPVAVGTVFLILSLLGLMYTYFTFNPVTGYIAFLAINISVCFFLPATMLFFLSQIRRIASYFRIEALITIDHIKATMRKHVVAVAAMSIAISLYLTATVMIDSTQYTALNWVDQVFSADLYVSDKNNVLPQFIGHYLPEGIIEEIKQVPGVKSVTLFSHKDITYQHEPLRVLSTNYETLEQNFNIQFVNSLSQEELKHLYHDATNVFISQHAAKMFHLKPGDVIELRSSNGIFKGRVANIFYNYFTFQNIVVIDHKIFKQLFHESRAEQAMISLNYPNDEKRVIDAIKQVFPYPNIVILYQQKMKETANHLFMATTGIGKGLVWAIMILTSLTLFSTIEQLILSRRRDFTIFWTIGASDFTLIKMCLWESFLICSAAVLNAIFPTVLILVLLFNFLDLILFGTDIFASFSIASLFSFTMLLCLIVLLNGIIPALKVKKLIHVDALRME</sequence>
<feature type="transmembrane region" description="Helical" evidence="6">
    <location>
        <begin position="307"/>
        <end position="337"/>
    </location>
</feature>
<feature type="transmembrane region" description="Helical" evidence="6">
    <location>
        <begin position="779"/>
        <end position="801"/>
    </location>
</feature>
<feature type="transmembrane region" description="Helical" evidence="6">
    <location>
        <begin position="438"/>
        <end position="460"/>
    </location>
</feature>
<evidence type="ECO:0000256" key="4">
    <source>
        <dbReference type="ARBA" id="ARBA00022989"/>
    </source>
</evidence>
<keyword evidence="9" id="KW-1185">Reference proteome</keyword>
<evidence type="ECO:0000256" key="6">
    <source>
        <dbReference type="SAM" id="Phobius"/>
    </source>
</evidence>
<protein>
    <recommendedName>
        <fullName evidence="7">ABC3 transporter permease C-terminal domain-containing protein</fullName>
    </recommendedName>
</protein>
<dbReference type="PANTHER" id="PTHR30287:SF2">
    <property type="entry name" value="BLL1001 PROTEIN"/>
    <property type="match status" value="1"/>
</dbReference>
<dbReference type="OrthoDB" id="343744at2"/>
<keyword evidence="4 6" id="KW-1133">Transmembrane helix</keyword>
<evidence type="ECO:0000256" key="3">
    <source>
        <dbReference type="ARBA" id="ARBA00022692"/>
    </source>
</evidence>
<feature type="transmembrane region" description="Helical" evidence="6">
    <location>
        <begin position="357"/>
        <end position="380"/>
    </location>
</feature>
<dbReference type="RefSeq" id="WP_131776836.1">
    <property type="nucleotide sequence ID" value="NZ_CAAAIA010000007.1"/>
</dbReference>
<keyword evidence="3 6" id="KW-0812">Transmembrane</keyword>